<dbReference type="InterPro" id="IPR001173">
    <property type="entry name" value="Glyco_trans_2-like"/>
</dbReference>
<evidence type="ECO:0000259" key="2">
    <source>
        <dbReference type="Pfam" id="PF00535"/>
    </source>
</evidence>
<dbReference type="Pfam" id="PF00535">
    <property type="entry name" value="Glycos_transf_2"/>
    <property type="match status" value="1"/>
</dbReference>
<dbReference type="SUPFAM" id="SSF53448">
    <property type="entry name" value="Nucleotide-diphospho-sugar transferases"/>
    <property type="match status" value="1"/>
</dbReference>
<dbReference type="EC" id="2.4.-.-" evidence="4"/>
<gene>
    <name evidence="4" type="ORF">KFK14_22415</name>
</gene>
<dbReference type="PANTHER" id="PTHR22916:SF3">
    <property type="entry name" value="UDP-GLCNAC:BETAGAL BETA-1,3-N-ACETYLGLUCOSAMINYLTRANSFERASE-LIKE PROTEIN 1"/>
    <property type="match status" value="1"/>
</dbReference>
<dbReference type="EMBL" id="CP073910">
    <property type="protein sequence ID" value="QUT05668.1"/>
    <property type="molecule type" value="Genomic_DNA"/>
</dbReference>
<dbReference type="AlphaFoldDB" id="A0A975Q1R9"/>
<reference evidence="4" key="1">
    <citation type="submission" date="2021-04" db="EMBL/GenBank/DDBJ databases">
        <title>Isolation of p-tert-butylphenol degrading bacteria Sphingobium phenoxybenzoativorans Tas13 from active sludge.</title>
        <authorList>
            <person name="Li Y."/>
        </authorList>
    </citation>
    <scope>NUCLEOTIDE SEQUENCE</scope>
    <source>
        <strain evidence="4">Tas13</strain>
    </source>
</reference>
<name>A0A975Q1R9_9SPHN</name>
<keyword evidence="5" id="KW-1185">Reference proteome</keyword>
<dbReference type="CDD" id="cd03801">
    <property type="entry name" value="GT4_PimA-like"/>
    <property type="match status" value="1"/>
</dbReference>
<proteinExistence type="predicted"/>
<feature type="domain" description="Glycosyltransferase subfamily 4-like N-terminal" evidence="3">
    <location>
        <begin position="343"/>
        <end position="497"/>
    </location>
</feature>
<dbReference type="Pfam" id="PF00534">
    <property type="entry name" value="Glycos_transf_1"/>
    <property type="match status" value="1"/>
</dbReference>
<dbReference type="CDD" id="cd00761">
    <property type="entry name" value="Glyco_tranf_GTA_type"/>
    <property type="match status" value="1"/>
</dbReference>
<dbReference type="Pfam" id="PF13439">
    <property type="entry name" value="Glyco_transf_4"/>
    <property type="match status" value="1"/>
</dbReference>
<dbReference type="InterPro" id="IPR028098">
    <property type="entry name" value="Glyco_trans_4-like_N"/>
</dbReference>
<dbReference type="Gene3D" id="3.90.550.10">
    <property type="entry name" value="Spore Coat Polysaccharide Biosynthesis Protein SpsA, Chain A"/>
    <property type="match status" value="1"/>
</dbReference>
<dbReference type="Proteomes" id="UP000681425">
    <property type="component" value="Chromosome"/>
</dbReference>
<feature type="domain" description="Glycosyltransferase 2-like" evidence="2">
    <location>
        <begin position="4"/>
        <end position="177"/>
    </location>
</feature>
<dbReference type="KEGG" id="spph:KFK14_22415"/>
<feature type="domain" description="Glycosyl transferase family 1" evidence="1">
    <location>
        <begin position="514"/>
        <end position="681"/>
    </location>
</feature>
<keyword evidence="4" id="KW-0328">Glycosyltransferase</keyword>
<dbReference type="InterPro" id="IPR029044">
    <property type="entry name" value="Nucleotide-diphossugar_trans"/>
</dbReference>
<accession>A0A975Q1R9</accession>
<keyword evidence="4" id="KW-0808">Transferase</keyword>
<organism evidence="4 5">
    <name type="scientific">Sphingobium phenoxybenzoativorans</name>
    <dbReference type="NCBI Taxonomy" id="1592790"/>
    <lineage>
        <taxon>Bacteria</taxon>
        <taxon>Pseudomonadati</taxon>
        <taxon>Pseudomonadota</taxon>
        <taxon>Alphaproteobacteria</taxon>
        <taxon>Sphingomonadales</taxon>
        <taxon>Sphingomonadaceae</taxon>
        <taxon>Sphingobium</taxon>
    </lineage>
</organism>
<evidence type="ECO:0000259" key="3">
    <source>
        <dbReference type="Pfam" id="PF13439"/>
    </source>
</evidence>
<sequence>MSVSIIITCFNEGRYIPDTVRSVLDQTHASLIDKIVIADDGSDAETIQVLQDIQTWDPRIEIIYGRGGLGLPANRNLAAARCSSKYLAILDGDDIWTADKLGQQVAMLEQDEGIGLVYSNYYAFPDGNIAAARVAGVLDITKNSGGPEGSLARAYFLNDPPIIPSTIVVRRDRFEEIGGFDGQIRVFEDTDFFLRMAQVCKFGLVNAPLMYKRGRASSITGGRADLMAHHAFVALKYAAAEPAFYPLVPKRLAERARKLGNQKYLLGDRKGAVQHLRLATKLDIWNFRAWASWIGAAYFHGTIETLFGQRLAKRRMAIGSLKSSNTQKRASAVVLSVEYPPFPGGIATYCGQVVNELRKRQVDVSAVVARHDGFPMQADSAGTFRYFKHNHIGLVSALKAFKILAQKQDAIVLAADSRTTILVGIWAFFSRRPYRVMLHGSEVLKFASGSLLGHLMAPFYRRAELVLANSRATLDLFEKRFGKSERNRVSYLGVNEDSRRPPSAEFHHPDLQRLANDERIVCTVGRVESRKGQLEAIAVIAAAQRDHGMEPVTYVIGGLFDDEGYPEALQNAADEAGVVIILTGRLSEDDVRLLYHRSMVHILCAQPIATKIEGFGLVLLEAAAQYCPTITTNVGGIPEVIGPDNDLVFAPDDIPTMAQTLASLCANRNLREKAAAEAYQRLALFSWSSCVDKTFPEFAVPEDLQLSRLASPESEMAA</sequence>
<dbReference type="RefSeq" id="WP_212609192.1">
    <property type="nucleotide sequence ID" value="NZ_CP073910.1"/>
</dbReference>
<evidence type="ECO:0000313" key="5">
    <source>
        <dbReference type="Proteomes" id="UP000681425"/>
    </source>
</evidence>
<dbReference type="Gene3D" id="3.40.50.2000">
    <property type="entry name" value="Glycogen Phosphorylase B"/>
    <property type="match status" value="2"/>
</dbReference>
<evidence type="ECO:0000259" key="1">
    <source>
        <dbReference type="Pfam" id="PF00534"/>
    </source>
</evidence>
<dbReference type="PANTHER" id="PTHR22916">
    <property type="entry name" value="GLYCOSYLTRANSFERASE"/>
    <property type="match status" value="1"/>
</dbReference>
<dbReference type="SUPFAM" id="SSF53756">
    <property type="entry name" value="UDP-Glycosyltransferase/glycogen phosphorylase"/>
    <property type="match status" value="1"/>
</dbReference>
<dbReference type="GO" id="GO:0016758">
    <property type="term" value="F:hexosyltransferase activity"/>
    <property type="evidence" value="ECO:0007669"/>
    <property type="project" value="UniProtKB-ARBA"/>
</dbReference>
<protein>
    <submittedName>
        <fullName evidence="4">Glycosyltransferase</fullName>
        <ecNumber evidence="4">2.4.-.-</ecNumber>
    </submittedName>
</protein>
<evidence type="ECO:0000313" key="4">
    <source>
        <dbReference type="EMBL" id="QUT05668.1"/>
    </source>
</evidence>
<dbReference type="InterPro" id="IPR001296">
    <property type="entry name" value="Glyco_trans_1"/>
</dbReference>